<protein>
    <submittedName>
        <fullName evidence="2">RBR-type E3 ubiquitin transferase</fullName>
    </submittedName>
</protein>
<proteinExistence type="predicted"/>
<evidence type="ECO:0000313" key="1">
    <source>
        <dbReference type="Proteomes" id="UP000095286"/>
    </source>
</evidence>
<accession>A0AC35U4Y2</accession>
<dbReference type="Proteomes" id="UP000095286">
    <property type="component" value="Unplaced"/>
</dbReference>
<evidence type="ECO:0000313" key="2">
    <source>
        <dbReference type="WBParaSite" id="RSKR_0000762400.1"/>
    </source>
</evidence>
<organism evidence="1 2">
    <name type="scientific">Rhabditophanes sp. KR3021</name>
    <dbReference type="NCBI Taxonomy" id="114890"/>
    <lineage>
        <taxon>Eukaryota</taxon>
        <taxon>Metazoa</taxon>
        <taxon>Ecdysozoa</taxon>
        <taxon>Nematoda</taxon>
        <taxon>Chromadorea</taxon>
        <taxon>Rhabditida</taxon>
        <taxon>Tylenchina</taxon>
        <taxon>Panagrolaimomorpha</taxon>
        <taxon>Strongyloidoidea</taxon>
        <taxon>Alloionematidae</taxon>
        <taxon>Rhabditophanes</taxon>
    </lineage>
</organism>
<name>A0AC35U4Y2_9BILA</name>
<dbReference type="WBParaSite" id="RSKR_0000762400.1">
    <property type="protein sequence ID" value="RSKR_0000762400.1"/>
    <property type="gene ID" value="RSKR_0000762400"/>
</dbReference>
<sequence length="496" mass="57177">MSDTNDDYSESDDDANYYENDSFDIDDASMDTDISPNAEQAEIAIYETLTKQEACSYINKSVEEISNKASFPVDKAVVLQLLMLNKFDSVKVLEGLTADLKKLYTVHDILPPNSANTSKCGPFELATKETLLPEEMCSCCCGLINEVASKKTYKPCGHKYCVSCWQSHFEAQLNMGNFANIRCMETNCQVRILAPFIEEVVLERMKNNVLDDKFKDYLKNEYINVHPFLRPCPGAGCEMVIQSCDTQKQRVICKKCKTSFCFSCGIGYHAPATCEMIKNWMIKCADDSETANYISAHTKNCPKCFVVIQKSQGCNHMQCSMCKHHFCWMCLGDWKTHGSEFYECSKYKENPQIAMEANNVQARNALEKYLHYYERFENHSKSLKLEEELHKKINNKIDEKVKQHEGSWIDWEYLNDASALLTRCRYTLMYTYPYAYYLESGVSKDLFEYQQAQLEKSVEELSWKVERAEFSDRGMLTNHMTIAEKNRRTLAFVKTS</sequence>
<reference evidence="2" key="1">
    <citation type="submission" date="2016-11" db="UniProtKB">
        <authorList>
            <consortium name="WormBaseParasite"/>
        </authorList>
    </citation>
    <scope>IDENTIFICATION</scope>
    <source>
        <strain evidence="2">KR3021</strain>
    </source>
</reference>